<dbReference type="EMBL" id="JAAIYO010000003">
    <property type="protein sequence ID" value="MBE4749341.1"/>
    <property type="molecule type" value="Genomic_DNA"/>
</dbReference>
<organism evidence="3 4">
    <name type="scientific">Corallococcus soli</name>
    <dbReference type="NCBI Taxonomy" id="2710757"/>
    <lineage>
        <taxon>Bacteria</taxon>
        <taxon>Pseudomonadati</taxon>
        <taxon>Myxococcota</taxon>
        <taxon>Myxococcia</taxon>
        <taxon>Myxococcales</taxon>
        <taxon>Cystobacterineae</taxon>
        <taxon>Myxococcaceae</taxon>
        <taxon>Corallococcus</taxon>
    </lineage>
</organism>
<feature type="domain" description="CARDB" evidence="2">
    <location>
        <begin position="312"/>
        <end position="431"/>
    </location>
</feature>
<proteinExistence type="predicted"/>
<feature type="compositionally biased region" description="Polar residues" evidence="1">
    <location>
        <begin position="488"/>
        <end position="502"/>
    </location>
</feature>
<sequence>MSRQSPAWRHSCLLIAGTLVFTGCGSGASAPEEVPAHSEARSLVNGPDLVVTRIQAPSALRHGSAFTAKVTVCNTGPAPTANYYHSLRLYLSQGATQQFPSPNTPPPTDQQELGRANVGWLDAGACVIQDVQAHAMPPGPGPDGAYHLGAFIDTELQEAETDETNNGFVSGLMGVGSRPDLVITRLDAPASLMPGQSFTATATVCNQGTTPTNLPSVELYLSTTAALVLPSPGPGAPLPPTQSLVGSATPYGNLEPGQCTVAAVSGQALRPQAALPDEPLYLGAAINPTLSTQELRQDNNLFVSGLVGVGLRPDLVVRSVTAPETLRPGGHFTPLVEVCNVGTSEAAPTQVAVFLSTVPSLTMPAGTPSATQRQAGTQSVPALAGGRCATVRVAASVHEPQAATQNQPLYVGAVVDPSQQQQELREDNNTRVEGLRGVGSGPDLVVASLQAPASLVSGQTFTAQARVCNVGTMPSAASQVRLFLATTPTLGAPSSTPPSTQRPLGAEPVPPLSPGECFTRGLSTSADLPLDASAPGTPVYLGAYADPQGSTLELREDNNARVAGRVGMGQGPDLIVTNVTGPASTQQGGPISLSARVCNVGTGSSYPTRVQFALSTTDTVIPTPGPAPLPTQSWIGEVPVSELSAGQCLTLSAQANAVTPSSAQPGQTLYLGAFVDMPSSVQELREDNNTFVSGLLGVGSGPDLIVTALSGPSNLASAAQNSLSATVCNVGSSTAFNGNLELVITAESELPAPSSSPNDLNPFTTVPFGATPVETLLAGECRSVSAQGSANAPNVTSEFPGTPLRLAARVKSLGSPAELRVDNNVFIGAPVGVGNGVDLVVRDLVAPFLARQGSAFSAQVTVCNEGTAPSNGPAQLQLILSTEPTPLAPTHVIPNPTTQLQHSVGQLQVPALGVGQCLTTPVPAVASRPSGASQDQLLYLSASFMTGAPGAELRTDNNSLTGNVFVLLPY</sequence>
<dbReference type="Pfam" id="PF07705">
    <property type="entry name" value="CARDB"/>
    <property type="match status" value="4"/>
</dbReference>
<protein>
    <recommendedName>
        <fullName evidence="2">CARDB domain-containing protein</fullName>
    </recommendedName>
</protein>
<gene>
    <name evidence="3" type="ORF">G4177_14330</name>
</gene>
<keyword evidence="4" id="KW-1185">Reference proteome</keyword>
<evidence type="ECO:0000256" key="1">
    <source>
        <dbReference type="SAM" id="MobiDB-lite"/>
    </source>
</evidence>
<reference evidence="3 4" key="1">
    <citation type="submission" date="2020-02" db="EMBL/GenBank/DDBJ databases">
        <authorList>
            <person name="Babadi Z.K."/>
            <person name="Risdian C."/>
            <person name="Ebrahimipour G.H."/>
            <person name="Wink J."/>
        </authorList>
    </citation>
    <scope>NUCLEOTIDE SEQUENCE [LARGE SCALE GENOMIC DNA]</scope>
    <source>
        <strain evidence="3 4">ZKHCc1 1396</strain>
    </source>
</reference>
<feature type="domain" description="CARDB" evidence="2">
    <location>
        <begin position="442"/>
        <end position="561"/>
    </location>
</feature>
<dbReference type="Proteomes" id="UP001516472">
    <property type="component" value="Unassembled WGS sequence"/>
</dbReference>
<dbReference type="InterPro" id="IPR013783">
    <property type="entry name" value="Ig-like_fold"/>
</dbReference>
<name>A0ABR9PN41_9BACT</name>
<comment type="caution">
    <text evidence="3">The sequence shown here is derived from an EMBL/GenBank/DDBJ whole genome shotgun (WGS) entry which is preliminary data.</text>
</comment>
<dbReference type="RefSeq" id="WP_193348718.1">
    <property type="nucleotide sequence ID" value="NZ_CBCSIP010000193.1"/>
</dbReference>
<evidence type="ECO:0000313" key="3">
    <source>
        <dbReference type="EMBL" id="MBE4749341.1"/>
    </source>
</evidence>
<dbReference type="InterPro" id="IPR011635">
    <property type="entry name" value="CARDB"/>
</dbReference>
<dbReference type="PROSITE" id="PS51257">
    <property type="entry name" value="PROKAR_LIPOPROTEIN"/>
    <property type="match status" value="1"/>
</dbReference>
<evidence type="ECO:0000313" key="4">
    <source>
        <dbReference type="Proteomes" id="UP001516472"/>
    </source>
</evidence>
<feature type="domain" description="CARDB" evidence="2">
    <location>
        <begin position="572"/>
        <end position="691"/>
    </location>
</feature>
<feature type="domain" description="CARDB" evidence="2">
    <location>
        <begin position="47"/>
        <end position="168"/>
    </location>
</feature>
<feature type="region of interest" description="Disordered" evidence="1">
    <location>
        <begin position="488"/>
        <end position="508"/>
    </location>
</feature>
<dbReference type="Gene3D" id="2.60.40.10">
    <property type="entry name" value="Immunoglobulins"/>
    <property type="match status" value="6"/>
</dbReference>
<accession>A0ABR9PN41</accession>
<evidence type="ECO:0000259" key="2">
    <source>
        <dbReference type="Pfam" id="PF07705"/>
    </source>
</evidence>